<accession>A0A0A9H0W8</accession>
<sequence>MRRFTKKRDIVRLGVTRFASAFLTLQSLYEKDQLRAMSQCDEWEKFCRLNHIKKNKKAVLATATMVKPAFWSGVALCLRVFEPLIKVLRMVDGDVKPSMAFLFGEILKAKKDINVGIGGCDRTGNLYDNVVEIIDSKMKDRLDSPLHLAAYFLNPYYSYNDPSIFTNEQVMDGFITAIETFYHGDYDKQSQVLNDELYKFKDQLGHFAKPVAKAGCKDFDFNPAKWWGNYGTQVPALQRMATRILSLTSSSSACERNWNCFEGIHTKKRNRLTCERLNQLVFVQYNNKMHSKREKAKKNKNMDPLLQTDASKAQGWMIEGGDEEDVDPVTGLTWKLTEEACGAEEVTKLCRSSRLSEGRDIDEEDFQSEAEEPINDEDIMFESDQEEVVPIMGYEGERENDD</sequence>
<dbReference type="PANTHER" id="PTHR32166">
    <property type="entry name" value="OSJNBA0013A04.12 PROTEIN"/>
    <property type="match status" value="1"/>
</dbReference>
<dbReference type="SUPFAM" id="SSF53098">
    <property type="entry name" value="Ribonuclease H-like"/>
    <property type="match status" value="1"/>
</dbReference>
<evidence type="ECO:0000259" key="3">
    <source>
        <dbReference type="Pfam" id="PF05699"/>
    </source>
</evidence>
<dbReference type="AlphaFoldDB" id="A0A0A9H0W8"/>
<proteinExistence type="predicted"/>
<feature type="transmembrane region" description="Helical" evidence="2">
    <location>
        <begin position="58"/>
        <end position="81"/>
    </location>
</feature>
<feature type="domain" description="HAT C-terminal dimerisation" evidence="3">
    <location>
        <begin position="220"/>
        <end position="286"/>
    </location>
</feature>
<keyword evidence="2" id="KW-0472">Membrane</keyword>
<evidence type="ECO:0000256" key="1">
    <source>
        <dbReference type="SAM" id="MobiDB-lite"/>
    </source>
</evidence>
<reference evidence="4" key="1">
    <citation type="submission" date="2014-09" db="EMBL/GenBank/DDBJ databases">
        <authorList>
            <person name="Magalhaes I.L.F."/>
            <person name="Oliveira U."/>
            <person name="Santos F.R."/>
            <person name="Vidigal T.H.D.A."/>
            <person name="Brescovit A.D."/>
            <person name="Santos A.J."/>
        </authorList>
    </citation>
    <scope>NUCLEOTIDE SEQUENCE</scope>
    <source>
        <tissue evidence="4">Shoot tissue taken approximately 20 cm above the soil surface</tissue>
    </source>
</reference>
<keyword evidence="2" id="KW-0812">Transmembrane</keyword>
<organism evidence="4">
    <name type="scientific">Arundo donax</name>
    <name type="common">Giant reed</name>
    <name type="synonym">Donax arundinaceus</name>
    <dbReference type="NCBI Taxonomy" id="35708"/>
    <lineage>
        <taxon>Eukaryota</taxon>
        <taxon>Viridiplantae</taxon>
        <taxon>Streptophyta</taxon>
        <taxon>Embryophyta</taxon>
        <taxon>Tracheophyta</taxon>
        <taxon>Spermatophyta</taxon>
        <taxon>Magnoliopsida</taxon>
        <taxon>Liliopsida</taxon>
        <taxon>Poales</taxon>
        <taxon>Poaceae</taxon>
        <taxon>PACMAD clade</taxon>
        <taxon>Arundinoideae</taxon>
        <taxon>Arundineae</taxon>
        <taxon>Arundo</taxon>
    </lineage>
</organism>
<reference evidence="4" key="2">
    <citation type="journal article" date="2015" name="Data Brief">
        <title>Shoot transcriptome of the giant reed, Arundo donax.</title>
        <authorList>
            <person name="Barrero R.A."/>
            <person name="Guerrero F.D."/>
            <person name="Moolhuijzen P."/>
            <person name="Goolsby J.A."/>
            <person name="Tidwell J."/>
            <person name="Bellgard S.E."/>
            <person name="Bellgard M.I."/>
        </authorList>
    </citation>
    <scope>NUCLEOTIDE SEQUENCE</scope>
    <source>
        <tissue evidence="4">Shoot tissue taken approximately 20 cm above the soil surface</tissue>
    </source>
</reference>
<dbReference type="GO" id="GO:0046983">
    <property type="term" value="F:protein dimerization activity"/>
    <property type="evidence" value="ECO:0007669"/>
    <property type="project" value="InterPro"/>
</dbReference>
<evidence type="ECO:0000256" key="2">
    <source>
        <dbReference type="SAM" id="Phobius"/>
    </source>
</evidence>
<dbReference type="InterPro" id="IPR012337">
    <property type="entry name" value="RNaseH-like_sf"/>
</dbReference>
<feature type="compositionally biased region" description="Acidic residues" evidence="1">
    <location>
        <begin position="360"/>
        <end position="387"/>
    </location>
</feature>
<keyword evidence="2" id="KW-1133">Transmembrane helix</keyword>
<feature type="region of interest" description="Disordered" evidence="1">
    <location>
        <begin position="352"/>
        <end position="402"/>
    </location>
</feature>
<evidence type="ECO:0000313" key="4">
    <source>
        <dbReference type="EMBL" id="JAE30417.1"/>
    </source>
</evidence>
<name>A0A0A9H0W8_ARUDO</name>
<dbReference type="InterPro" id="IPR008906">
    <property type="entry name" value="HATC_C_dom"/>
</dbReference>
<dbReference type="EMBL" id="GBRH01167479">
    <property type="protein sequence ID" value="JAE30417.1"/>
    <property type="molecule type" value="Transcribed_RNA"/>
</dbReference>
<protein>
    <recommendedName>
        <fullName evidence="3">HAT C-terminal dimerisation domain-containing protein</fullName>
    </recommendedName>
</protein>
<dbReference type="PANTHER" id="PTHR32166:SF74">
    <property type="entry name" value="OS05G0256350 PROTEIN"/>
    <property type="match status" value="1"/>
</dbReference>
<dbReference type="Pfam" id="PF05699">
    <property type="entry name" value="Dimer_Tnp_hAT"/>
    <property type="match status" value="1"/>
</dbReference>